<dbReference type="EMBL" id="CP122537">
    <property type="protein sequence ID" value="WGH77762.1"/>
    <property type="molecule type" value="Genomic_DNA"/>
</dbReference>
<reference evidence="2 3" key="1">
    <citation type="submission" date="2023-04" db="EMBL/GenBank/DDBJ databases">
        <title>Jannaschia ovalis sp. nov., a marine bacterium isolated from sea tidal flat.</title>
        <authorList>
            <person name="Kwon D.Y."/>
            <person name="Kim J.-J."/>
        </authorList>
    </citation>
    <scope>NUCLEOTIDE SEQUENCE [LARGE SCALE GENOMIC DNA]</scope>
    <source>
        <strain evidence="2 3">GRR-S6-38</strain>
    </source>
</reference>
<dbReference type="PANTHER" id="PTHR15032">
    <property type="entry name" value="N-ACYL-PHOSPHATIDYLETHANOLAMINE-HYDROLYZING PHOSPHOLIPASE D"/>
    <property type="match status" value="1"/>
</dbReference>
<evidence type="ECO:0000313" key="2">
    <source>
        <dbReference type="EMBL" id="WGH77762.1"/>
    </source>
</evidence>
<evidence type="ECO:0000313" key="3">
    <source>
        <dbReference type="Proteomes" id="UP001243420"/>
    </source>
</evidence>
<name>A0ABY8LAW4_9RHOB</name>
<sequence>MRRRTFLGLGALLGIGACTVREAKMGNRYYAGPPSDHFDGTEFFNPGGQPPRGFRDLLRWQIAGDKADWPDRVGITQEKPAERVTDLRVTMVGHATVLIQVAGLNLLTDPVWSRRASPFSFAGPARVTAPGVAFADLPPIDAVLMSHNHYDHMDIATLRRLHERFAMPVLTPLGNDTIMREGVSGLDARAGDWGEVLAVDGARIRLLPCHHWSARGANDRRHALWASFAIETAAGKILHIGDTGFDEGRPYAAAAAHGPFRLAILPIGAYAPRWFMRFQHQNPEEAVAGMEIAGARHVLAHHWGTFQLTDEAREEPPERLRAALDAKGIAAQRFRAIPPGAAWDVPA</sequence>
<dbReference type="InterPro" id="IPR001279">
    <property type="entry name" value="Metallo-B-lactamas"/>
</dbReference>
<dbReference type="Gene3D" id="3.60.15.10">
    <property type="entry name" value="Ribonuclease Z/Hydroxyacylglutathione hydrolase-like"/>
    <property type="match status" value="1"/>
</dbReference>
<evidence type="ECO:0000259" key="1">
    <source>
        <dbReference type="Pfam" id="PF12706"/>
    </source>
</evidence>
<protein>
    <submittedName>
        <fullName evidence="2">MBL fold metallo-hydrolase</fullName>
    </submittedName>
</protein>
<dbReference type="SUPFAM" id="SSF56281">
    <property type="entry name" value="Metallo-hydrolase/oxidoreductase"/>
    <property type="match status" value="1"/>
</dbReference>
<keyword evidence="3" id="KW-1185">Reference proteome</keyword>
<dbReference type="PANTHER" id="PTHR15032:SF4">
    <property type="entry name" value="N-ACYL-PHOSPHATIDYLETHANOLAMINE-HYDROLYZING PHOSPHOLIPASE D"/>
    <property type="match status" value="1"/>
</dbReference>
<dbReference type="RefSeq" id="WP_279964363.1">
    <property type="nucleotide sequence ID" value="NZ_CP122537.1"/>
</dbReference>
<accession>A0ABY8LAW4</accession>
<dbReference type="Pfam" id="PF12706">
    <property type="entry name" value="Lactamase_B_2"/>
    <property type="match status" value="1"/>
</dbReference>
<proteinExistence type="predicted"/>
<dbReference type="Proteomes" id="UP001243420">
    <property type="component" value="Chromosome"/>
</dbReference>
<dbReference type="PROSITE" id="PS51257">
    <property type="entry name" value="PROKAR_LIPOPROTEIN"/>
    <property type="match status" value="1"/>
</dbReference>
<gene>
    <name evidence="2" type="ORF">P8627_12060</name>
</gene>
<dbReference type="InterPro" id="IPR036866">
    <property type="entry name" value="RibonucZ/Hydroxyglut_hydro"/>
</dbReference>
<organism evidence="2 3">
    <name type="scientific">Jannaschia ovalis</name>
    <dbReference type="NCBI Taxonomy" id="3038773"/>
    <lineage>
        <taxon>Bacteria</taxon>
        <taxon>Pseudomonadati</taxon>
        <taxon>Pseudomonadota</taxon>
        <taxon>Alphaproteobacteria</taxon>
        <taxon>Rhodobacterales</taxon>
        <taxon>Roseobacteraceae</taxon>
        <taxon>Jannaschia</taxon>
    </lineage>
</organism>
<feature type="domain" description="Metallo-beta-lactamase" evidence="1">
    <location>
        <begin position="105"/>
        <end position="303"/>
    </location>
</feature>